<name>A0A7V5CS49_9BACT</name>
<evidence type="ECO:0000256" key="1">
    <source>
        <dbReference type="ARBA" id="ARBA00010233"/>
    </source>
</evidence>
<keyword evidence="4" id="KW-0378">Hydrolase</keyword>
<dbReference type="PIRSF" id="PIRSF028757">
    <property type="entry name" value="LD-carboxypeptidase"/>
    <property type="match status" value="1"/>
</dbReference>
<feature type="active site" description="Charge relay system" evidence="6">
    <location>
        <position position="215"/>
    </location>
</feature>
<dbReference type="AlphaFoldDB" id="A0A7V5CS49"/>
<feature type="domain" description="LD-carboxypeptidase N-terminal" evidence="7">
    <location>
        <begin position="19"/>
        <end position="136"/>
    </location>
</feature>
<keyword evidence="2 9" id="KW-0121">Carboxypeptidase</keyword>
<dbReference type="InterPro" id="IPR040449">
    <property type="entry name" value="Peptidase_S66_N"/>
</dbReference>
<evidence type="ECO:0000256" key="3">
    <source>
        <dbReference type="ARBA" id="ARBA00022670"/>
    </source>
</evidence>
<comment type="similarity">
    <text evidence="1">Belongs to the peptidase S66 family.</text>
</comment>
<feature type="domain" description="LD-carboxypeptidase C-terminal" evidence="8">
    <location>
        <begin position="184"/>
        <end position="300"/>
    </location>
</feature>
<dbReference type="GO" id="GO:0004180">
    <property type="term" value="F:carboxypeptidase activity"/>
    <property type="evidence" value="ECO:0007669"/>
    <property type="project" value="UniProtKB-KW"/>
</dbReference>
<gene>
    <name evidence="9" type="ORF">ENW50_01740</name>
</gene>
<evidence type="ECO:0000259" key="8">
    <source>
        <dbReference type="Pfam" id="PF17676"/>
    </source>
</evidence>
<dbReference type="Pfam" id="PF02016">
    <property type="entry name" value="Peptidase_S66"/>
    <property type="match status" value="1"/>
</dbReference>
<dbReference type="InterPro" id="IPR027461">
    <property type="entry name" value="Carboxypeptidase_A_C_sf"/>
</dbReference>
<evidence type="ECO:0000256" key="5">
    <source>
        <dbReference type="ARBA" id="ARBA00022825"/>
    </source>
</evidence>
<accession>A0A7V5CS49</accession>
<dbReference type="CDD" id="cd07025">
    <property type="entry name" value="Peptidase_S66"/>
    <property type="match status" value="1"/>
</dbReference>
<dbReference type="InterPro" id="IPR003507">
    <property type="entry name" value="S66_fam"/>
</dbReference>
<keyword evidence="5" id="KW-0720">Serine protease</keyword>
<feature type="active site" description="Nucleophile" evidence="6">
    <location>
        <position position="116"/>
    </location>
</feature>
<organism evidence="9">
    <name type="scientific">Acidobacterium capsulatum</name>
    <dbReference type="NCBI Taxonomy" id="33075"/>
    <lineage>
        <taxon>Bacteria</taxon>
        <taxon>Pseudomonadati</taxon>
        <taxon>Acidobacteriota</taxon>
        <taxon>Terriglobia</taxon>
        <taxon>Terriglobales</taxon>
        <taxon>Acidobacteriaceae</taxon>
        <taxon>Acidobacterium</taxon>
    </lineage>
</organism>
<proteinExistence type="inferred from homology"/>
<dbReference type="Gene3D" id="3.50.30.60">
    <property type="entry name" value="LD-carboxypeptidase A C-terminal domain-like"/>
    <property type="match status" value="1"/>
</dbReference>
<dbReference type="GO" id="GO:0008236">
    <property type="term" value="F:serine-type peptidase activity"/>
    <property type="evidence" value="ECO:0007669"/>
    <property type="project" value="UniProtKB-KW"/>
</dbReference>
<dbReference type="InterPro" id="IPR027478">
    <property type="entry name" value="LdcA_N"/>
</dbReference>
<dbReference type="Pfam" id="PF17676">
    <property type="entry name" value="Peptidase_S66C"/>
    <property type="match status" value="1"/>
</dbReference>
<dbReference type="SUPFAM" id="SSF52317">
    <property type="entry name" value="Class I glutamine amidotransferase-like"/>
    <property type="match status" value="1"/>
</dbReference>
<feature type="active site" description="Charge relay system" evidence="6">
    <location>
        <position position="284"/>
    </location>
</feature>
<evidence type="ECO:0000256" key="4">
    <source>
        <dbReference type="ARBA" id="ARBA00022801"/>
    </source>
</evidence>
<keyword evidence="3" id="KW-0645">Protease</keyword>
<protein>
    <submittedName>
        <fullName evidence="9">LD-carboxypeptidase</fullName>
    </submittedName>
</protein>
<sequence length="317" mass="33856">MADRIPVLKPRALRPGARIVVAAPASSAQPARTDAGIENLRQRGFAVQPGPNAYRKHAPYFSAPAEDRLHEFTDAFLDPGVDAVFSIRGGYGSNYLLPGLPLEQLCQHPKIFMGYSDTTTLQTYLLDQLGLVAFHGPLVAGDFDREGGVDEASFTAATSGGLVQAGPEHGLRALRVPAGQGTVRGTLYGGCLSILTSALGTPYEPATEGKLLFLEDVEERPYRIDRMLRQMMLAGKFAGVRGFIFGEMLGCVSPNTAPDLVERVILDVLSGFDVPIAFGLRSGHVSRGNVTLPLGIEAELRLDGTPTLQSLEPAVIS</sequence>
<dbReference type="EMBL" id="DTKL01000014">
    <property type="protein sequence ID" value="HGY93403.1"/>
    <property type="molecule type" value="Genomic_DNA"/>
</dbReference>
<comment type="caution">
    <text evidence="9">The sequence shown here is derived from an EMBL/GenBank/DDBJ whole genome shotgun (WGS) entry which is preliminary data.</text>
</comment>
<dbReference type="GO" id="GO:0006508">
    <property type="term" value="P:proteolysis"/>
    <property type="evidence" value="ECO:0007669"/>
    <property type="project" value="UniProtKB-KW"/>
</dbReference>
<evidence type="ECO:0000313" key="9">
    <source>
        <dbReference type="EMBL" id="HGY93403.1"/>
    </source>
</evidence>
<dbReference type="InterPro" id="IPR029062">
    <property type="entry name" value="Class_I_gatase-like"/>
</dbReference>
<dbReference type="PANTHER" id="PTHR30237:SF2">
    <property type="entry name" value="MUREIN TETRAPEPTIDE CARBOXYPEPTIDASE"/>
    <property type="match status" value="1"/>
</dbReference>
<evidence type="ECO:0000256" key="2">
    <source>
        <dbReference type="ARBA" id="ARBA00022645"/>
    </source>
</evidence>
<reference evidence="9" key="1">
    <citation type="journal article" date="2020" name="mSystems">
        <title>Genome- and Community-Level Interaction Insights into Carbon Utilization and Element Cycling Functions of Hydrothermarchaeota in Hydrothermal Sediment.</title>
        <authorList>
            <person name="Zhou Z."/>
            <person name="Liu Y."/>
            <person name="Xu W."/>
            <person name="Pan J."/>
            <person name="Luo Z.H."/>
            <person name="Li M."/>
        </authorList>
    </citation>
    <scope>NUCLEOTIDE SEQUENCE [LARGE SCALE GENOMIC DNA]</scope>
    <source>
        <strain evidence="9">SpSt-855</strain>
    </source>
</reference>
<dbReference type="Gene3D" id="3.40.50.10740">
    <property type="entry name" value="Class I glutamine amidotransferase-like"/>
    <property type="match status" value="1"/>
</dbReference>
<dbReference type="SUPFAM" id="SSF141986">
    <property type="entry name" value="LD-carboxypeptidase A C-terminal domain-like"/>
    <property type="match status" value="1"/>
</dbReference>
<evidence type="ECO:0000259" key="7">
    <source>
        <dbReference type="Pfam" id="PF02016"/>
    </source>
</evidence>
<evidence type="ECO:0000256" key="6">
    <source>
        <dbReference type="PIRSR" id="PIRSR028757-1"/>
    </source>
</evidence>
<dbReference type="PANTHER" id="PTHR30237">
    <property type="entry name" value="MURAMOYLTETRAPEPTIDE CARBOXYPEPTIDASE"/>
    <property type="match status" value="1"/>
</dbReference>
<dbReference type="InterPro" id="IPR040921">
    <property type="entry name" value="Peptidase_S66C"/>
</dbReference>